<feature type="site" description="Substrate discrimination" evidence="17">
    <location>
        <position position="23"/>
    </location>
</feature>
<gene>
    <name evidence="17" type="primary">dinB</name>
    <name evidence="20" type="ORF">SMD11_5716</name>
</gene>
<dbReference type="Gene3D" id="1.10.150.20">
    <property type="entry name" value="5' to 3' exonuclease, C-terminal subdomain"/>
    <property type="match status" value="1"/>
</dbReference>
<proteinExistence type="inferred from homology"/>
<evidence type="ECO:0000256" key="5">
    <source>
        <dbReference type="ARBA" id="ARBA00022490"/>
    </source>
</evidence>
<comment type="similarity">
    <text evidence="2 17">Belongs to the DNA polymerase type-Y family.</text>
</comment>
<dbReference type="PANTHER" id="PTHR11076">
    <property type="entry name" value="DNA REPAIR POLYMERASE UMUC / TRANSFERASE FAMILY MEMBER"/>
    <property type="match status" value="1"/>
</dbReference>
<evidence type="ECO:0000256" key="13">
    <source>
        <dbReference type="ARBA" id="ARBA00023125"/>
    </source>
</evidence>
<dbReference type="InterPro" id="IPR022880">
    <property type="entry name" value="DNApol_IV"/>
</dbReference>
<dbReference type="FunFam" id="3.30.1490.100:FF:000004">
    <property type="entry name" value="DNA polymerase IV"/>
    <property type="match status" value="1"/>
</dbReference>
<dbReference type="PANTHER" id="PTHR11076:SF33">
    <property type="entry name" value="DNA POLYMERASE KAPPA"/>
    <property type="match status" value="1"/>
</dbReference>
<dbReference type="NCBIfam" id="NF002677">
    <property type="entry name" value="PRK02406.1"/>
    <property type="match status" value="1"/>
</dbReference>
<evidence type="ECO:0000256" key="7">
    <source>
        <dbReference type="ARBA" id="ARBA00022695"/>
    </source>
</evidence>
<dbReference type="AlphaFoldDB" id="A0A1Z2LAH8"/>
<evidence type="ECO:0000256" key="2">
    <source>
        <dbReference type="ARBA" id="ARBA00010945"/>
    </source>
</evidence>
<sequence>MCGSIGGVRAAPTILHLDMDAFYASAEQAAKPSLRGKPVVVGGIGPRGVVATASYEARVFGVRSAMATAQARRLCPNAAYLTPRFPVYRQVSEVVMGLLGALSPLVEPLSLDEAFVDLEAGGVEPSSAAVRAVGERLRRDILAATGLTGSVGLAGSKMLAKIASEQAKPDGLVLIEPGTERELLGPMSVRAVPGVGPATAEALRRSGITTVAETAEAGEAELVRLLGKAHGTGLFALATGHDDRPVVAERDAKSVSVEDTFEEDVTDRTRVQLELARLADRCVQRLRSAGRSGRTVVIKVRRYDFSTLTRSETLRGPTDDPGVVREAAARLLDGVDTTAGVRLLGVGVTGLADYTQEDLFAQAASEAAAAVAELPPPEGADRPAGEAAPEAGGEGAAAPERPRRWLPGLDVRHSEYGAGWIQGSGVGRVTVRFEQPWSEPGRVRTFAVDDPALEPAEPLPLIRAEAAAGAEDPVTAEGPAREEALPGAEGSSRAEAPPGVEALTSGAGGALGVDGLAGAGDMSEPGAEESSRAEALPGADGPSGAGDASGAEGSSRAEAPPGVEALTSGEGGALGVDGLAGAGDMSEPGAEESSRAEALPGADGPSGAGDASGAEGSSRAEAPPGVEALTSGEGGALGVDGLAGAGDMSEPGAEESSRAEALPGADGPSGTGDASGAEGSPRAEASPGVAAVRGAGAFPGVDGPAGAGDVPEPGPEESCRVEAPPGVDGLPAAGGIPGTGDAPGVADSLGTDGPLGLGAAPGTGALPGPQGASGGEAPPGQGNAPGGAADQPPAPLTVPSPSSEGAPAGGGASGVGRVSP</sequence>
<dbReference type="Pfam" id="PF00817">
    <property type="entry name" value="IMS"/>
    <property type="match status" value="1"/>
</dbReference>
<organism evidence="20 21">
    <name type="scientific">Streptomyces albireticuli</name>
    <dbReference type="NCBI Taxonomy" id="1940"/>
    <lineage>
        <taxon>Bacteria</taxon>
        <taxon>Bacillati</taxon>
        <taxon>Actinomycetota</taxon>
        <taxon>Actinomycetes</taxon>
        <taxon>Kitasatosporales</taxon>
        <taxon>Streptomycetaceae</taxon>
        <taxon>Streptomyces</taxon>
    </lineage>
</organism>
<dbReference type="CDD" id="cd03586">
    <property type="entry name" value="PolY_Pol_IV_kappa"/>
    <property type="match status" value="1"/>
</dbReference>
<dbReference type="GO" id="GO:0003887">
    <property type="term" value="F:DNA-directed DNA polymerase activity"/>
    <property type="evidence" value="ECO:0007669"/>
    <property type="project" value="UniProtKB-UniRule"/>
</dbReference>
<dbReference type="GO" id="GO:0009432">
    <property type="term" value="P:SOS response"/>
    <property type="evidence" value="ECO:0007669"/>
    <property type="project" value="TreeGrafter"/>
</dbReference>
<keyword evidence="14 17" id="KW-0234">DNA repair</keyword>
<dbReference type="SUPFAM" id="SSF56672">
    <property type="entry name" value="DNA/RNA polymerases"/>
    <property type="match status" value="1"/>
</dbReference>
<dbReference type="GO" id="GO:0006261">
    <property type="term" value="P:DNA-templated DNA replication"/>
    <property type="evidence" value="ECO:0007669"/>
    <property type="project" value="UniProtKB-UniRule"/>
</dbReference>
<dbReference type="HAMAP" id="MF_01113">
    <property type="entry name" value="DNApol_IV"/>
    <property type="match status" value="1"/>
</dbReference>
<feature type="active site" evidence="17">
    <location>
        <position position="113"/>
    </location>
</feature>
<keyword evidence="7 17" id="KW-0548">Nucleotidyltransferase</keyword>
<keyword evidence="13 17" id="KW-0238">DNA-binding</keyword>
<evidence type="ECO:0000313" key="21">
    <source>
        <dbReference type="Proteomes" id="UP000195755"/>
    </source>
</evidence>
<dbReference type="GO" id="GO:0042276">
    <property type="term" value="P:error-prone translesion synthesis"/>
    <property type="evidence" value="ECO:0007669"/>
    <property type="project" value="TreeGrafter"/>
</dbReference>
<dbReference type="Pfam" id="PF14520">
    <property type="entry name" value="HHH_5"/>
    <property type="match status" value="1"/>
</dbReference>
<dbReference type="InterPro" id="IPR050116">
    <property type="entry name" value="DNA_polymerase-Y"/>
</dbReference>
<feature type="region of interest" description="Disordered" evidence="18">
    <location>
        <begin position="374"/>
        <end position="401"/>
    </location>
</feature>
<feature type="domain" description="UmuC" evidence="19">
    <location>
        <begin position="14"/>
        <end position="196"/>
    </location>
</feature>
<evidence type="ECO:0000256" key="12">
    <source>
        <dbReference type="ARBA" id="ARBA00022932"/>
    </source>
</evidence>
<comment type="subunit">
    <text evidence="3 17">Monomer.</text>
</comment>
<evidence type="ECO:0000256" key="16">
    <source>
        <dbReference type="ARBA" id="ARBA00049244"/>
    </source>
</evidence>
<dbReference type="GO" id="GO:0003684">
    <property type="term" value="F:damaged DNA binding"/>
    <property type="evidence" value="ECO:0007669"/>
    <property type="project" value="InterPro"/>
</dbReference>
<evidence type="ECO:0000256" key="9">
    <source>
        <dbReference type="ARBA" id="ARBA00022723"/>
    </source>
</evidence>
<comment type="catalytic activity">
    <reaction evidence="16 17">
        <text>DNA(n) + a 2'-deoxyribonucleoside 5'-triphosphate = DNA(n+1) + diphosphate</text>
        <dbReference type="Rhea" id="RHEA:22508"/>
        <dbReference type="Rhea" id="RHEA-COMP:17339"/>
        <dbReference type="Rhea" id="RHEA-COMP:17340"/>
        <dbReference type="ChEBI" id="CHEBI:33019"/>
        <dbReference type="ChEBI" id="CHEBI:61560"/>
        <dbReference type="ChEBI" id="CHEBI:173112"/>
        <dbReference type="EC" id="2.7.7.7"/>
    </reaction>
</comment>
<dbReference type="Gene3D" id="3.40.1170.60">
    <property type="match status" value="1"/>
</dbReference>
<name>A0A1Z2LAH8_9ACTN</name>
<dbReference type="SUPFAM" id="SSF100879">
    <property type="entry name" value="Lesion bypass DNA polymerase (Y-family), little finger domain"/>
    <property type="match status" value="1"/>
</dbReference>
<evidence type="ECO:0000313" key="20">
    <source>
        <dbReference type="EMBL" id="ARZ71292.1"/>
    </source>
</evidence>
<evidence type="ECO:0000256" key="3">
    <source>
        <dbReference type="ARBA" id="ARBA00011245"/>
    </source>
</evidence>
<feature type="binding site" evidence="17">
    <location>
        <position position="112"/>
    </location>
    <ligand>
        <name>Mg(2+)</name>
        <dbReference type="ChEBI" id="CHEBI:18420"/>
    </ligand>
</feature>
<evidence type="ECO:0000256" key="14">
    <source>
        <dbReference type="ARBA" id="ARBA00023204"/>
    </source>
</evidence>
<keyword evidence="8 17" id="KW-0235">DNA replication</keyword>
<feature type="binding site" evidence="17">
    <location>
        <position position="18"/>
    </location>
    <ligand>
        <name>Mg(2+)</name>
        <dbReference type="ChEBI" id="CHEBI:18420"/>
    </ligand>
</feature>
<comment type="function">
    <text evidence="15 17">Poorly processive, error-prone DNA polymerase involved in untargeted mutagenesis. Copies undamaged DNA at stalled replication forks, which arise in vivo from mismatched or misaligned primer ends. These misaligned primers can be extended by PolIV. Exhibits no 3'-5' exonuclease (proofreading) activity. May be involved in translesional synthesis, in conjunction with the beta clamp from PolIII.</text>
</comment>
<keyword evidence="12 17" id="KW-0239">DNA-directed DNA polymerase</keyword>
<keyword evidence="6 17" id="KW-0808">Transferase</keyword>
<feature type="compositionally biased region" description="Low complexity" evidence="18">
    <location>
        <begin position="762"/>
        <end position="791"/>
    </location>
</feature>
<evidence type="ECO:0000256" key="6">
    <source>
        <dbReference type="ARBA" id="ARBA00022679"/>
    </source>
</evidence>
<dbReference type="Gene3D" id="3.30.70.270">
    <property type="match status" value="1"/>
</dbReference>
<dbReference type="GO" id="GO:0005829">
    <property type="term" value="C:cytosol"/>
    <property type="evidence" value="ECO:0007669"/>
    <property type="project" value="TreeGrafter"/>
</dbReference>
<evidence type="ECO:0000256" key="8">
    <source>
        <dbReference type="ARBA" id="ARBA00022705"/>
    </source>
</evidence>
<feature type="compositionally biased region" description="Low complexity" evidence="18">
    <location>
        <begin position="385"/>
        <end position="399"/>
    </location>
</feature>
<dbReference type="EMBL" id="CP021744">
    <property type="protein sequence ID" value="ARZ71292.1"/>
    <property type="molecule type" value="Genomic_DNA"/>
</dbReference>
<dbReference type="EC" id="2.7.7.7" evidence="17"/>
<evidence type="ECO:0000256" key="17">
    <source>
        <dbReference type="HAMAP-Rule" id="MF_01113"/>
    </source>
</evidence>
<comment type="subcellular location">
    <subcellularLocation>
        <location evidence="1 17">Cytoplasm</location>
    </subcellularLocation>
</comment>
<dbReference type="KEGG" id="salj:SMD11_5716"/>
<feature type="compositionally biased region" description="Low complexity" evidence="18">
    <location>
        <begin position="537"/>
        <end position="559"/>
    </location>
</feature>
<dbReference type="InterPro" id="IPR001126">
    <property type="entry name" value="UmuC"/>
</dbReference>
<keyword evidence="11 17" id="KW-0460">Magnesium</keyword>
<feature type="compositionally biased region" description="Gly residues" evidence="18">
    <location>
        <begin position="632"/>
        <end position="644"/>
    </location>
</feature>
<feature type="compositionally biased region" description="Gly residues" evidence="18">
    <location>
        <begin position="569"/>
        <end position="581"/>
    </location>
</feature>
<evidence type="ECO:0000256" key="11">
    <source>
        <dbReference type="ARBA" id="ARBA00022842"/>
    </source>
</evidence>
<feature type="compositionally biased region" description="Low complexity" evidence="18">
    <location>
        <begin position="600"/>
        <end position="622"/>
    </location>
</feature>
<protein>
    <recommendedName>
        <fullName evidence="17">DNA polymerase IV</fullName>
        <shortName evidence="17">Pol IV</shortName>
        <ecNumber evidence="17">2.7.7.7</ecNumber>
    </recommendedName>
</protein>
<dbReference type="InterPro" id="IPR017961">
    <property type="entry name" value="DNA_pol_Y-fam_little_finger"/>
</dbReference>
<feature type="compositionally biased region" description="Gly residues" evidence="18">
    <location>
        <begin position="506"/>
        <end position="518"/>
    </location>
</feature>
<reference evidence="20 21" key="1">
    <citation type="submission" date="2017-06" db="EMBL/GenBank/DDBJ databases">
        <title>Streptomyces albireticuli Genome sequencing and assembly.</title>
        <authorList>
            <person name="Wang Y."/>
            <person name="Du B."/>
            <person name="Ding Y."/>
            <person name="Liu H."/>
            <person name="Hou Q."/>
            <person name="Liu K."/>
            <person name="Yao L."/>
            <person name="Wang C."/>
        </authorList>
    </citation>
    <scope>NUCLEOTIDE SEQUENCE [LARGE SCALE GENOMIC DNA]</scope>
    <source>
        <strain evidence="20 21">MDJK11</strain>
    </source>
</reference>
<dbReference type="PROSITE" id="PS50173">
    <property type="entry name" value="UMUC"/>
    <property type="match status" value="1"/>
</dbReference>
<evidence type="ECO:0000256" key="18">
    <source>
        <dbReference type="SAM" id="MobiDB-lite"/>
    </source>
</evidence>
<dbReference type="GO" id="GO:0006281">
    <property type="term" value="P:DNA repair"/>
    <property type="evidence" value="ECO:0007669"/>
    <property type="project" value="UniProtKB-UniRule"/>
</dbReference>
<evidence type="ECO:0000256" key="4">
    <source>
        <dbReference type="ARBA" id="ARBA00022457"/>
    </source>
</evidence>
<feature type="region of interest" description="Disordered" evidence="18">
    <location>
        <begin position="468"/>
        <end position="820"/>
    </location>
</feature>
<dbReference type="Gene3D" id="3.30.1490.100">
    <property type="entry name" value="DNA polymerase, Y-family, little finger domain"/>
    <property type="match status" value="1"/>
</dbReference>
<dbReference type="GO" id="GO:0000287">
    <property type="term" value="F:magnesium ion binding"/>
    <property type="evidence" value="ECO:0007669"/>
    <property type="project" value="UniProtKB-UniRule"/>
</dbReference>
<evidence type="ECO:0000256" key="1">
    <source>
        <dbReference type="ARBA" id="ARBA00004496"/>
    </source>
</evidence>
<keyword evidence="9 17" id="KW-0479">Metal-binding</keyword>
<dbReference type="InterPro" id="IPR036775">
    <property type="entry name" value="DNA_pol_Y-fam_lit_finger_sf"/>
</dbReference>
<keyword evidence="4 17" id="KW-0515">Mutator protein</keyword>
<dbReference type="Proteomes" id="UP000195755">
    <property type="component" value="Chromosome"/>
</dbReference>
<dbReference type="NCBIfam" id="NF002882">
    <property type="entry name" value="PRK03348.1"/>
    <property type="match status" value="1"/>
</dbReference>
<dbReference type="InterPro" id="IPR043502">
    <property type="entry name" value="DNA/RNA_pol_sf"/>
</dbReference>
<dbReference type="InterPro" id="IPR043128">
    <property type="entry name" value="Rev_trsase/Diguanyl_cyclase"/>
</dbReference>
<evidence type="ECO:0000256" key="10">
    <source>
        <dbReference type="ARBA" id="ARBA00022763"/>
    </source>
</evidence>
<keyword evidence="5 17" id="KW-0963">Cytoplasm</keyword>
<evidence type="ECO:0000259" key="19">
    <source>
        <dbReference type="PROSITE" id="PS50173"/>
    </source>
</evidence>
<dbReference type="Pfam" id="PF11799">
    <property type="entry name" value="IMS_C"/>
    <property type="match status" value="1"/>
</dbReference>
<keyword evidence="10 17" id="KW-0227">DNA damage</keyword>
<evidence type="ECO:0000256" key="15">
    <source>
        <dbReference type="ARBA" id="ARBA00025589"/>
    </source>
</evidence>
<dbReference type="FunFam" id="3.40.1170.60:FF:000001">
    <property type="entry name" value="DNA polymerase IV"/>
    <property type="match status" value="1"/>
</dbReference>
<accession>A0A1Z2LAH8</accession>
<comment type="cofactor">
    <cofactor evidence="17">
        <name>Mg(2+)</name>
        <dbReference type="ChEBI" id="CHEBI:18420"/>
    </cofactor>
    <text evidence="17">Binds 2 magnesium ions per subunit.</text>
</comment>